<dbReference type="InterPro" id="IPR017452">
    <property type="entry name" value="GPCR_Rhodpsn_7TM"/>
</dbReference>
<evidence type="ECO:0000256" key="1">
    <source>
        <dbReference type="ARBA" id="ARBA00004141"/>
    </source>
</evidence>
<feature type="transmembrane region" description="Helical" evidence="8">
    <location>
        <begin position="111"/>
        <end position="132"/>
    </location>
</feature>
<evidence type="ECO:0000256" key="7">
    <source>
        <dbReference type="ARBA" id="ARBA00023224"/>
    </source>
</evidence>
<protein>
    <submittedName>
        <fullName evidence="10">Pinopsin-like</fullName>
    </submittedName>
</protein>
<dbReference type="PANTHER" id="PTHR24240">
    <property type="entry name" value="OPSIN"/>
    <property type="match status" value="1"/>
</dbReference>
<proteinExistence type="predicted"/>
<keyword evidence="3 8" id="KW-1133">Transmembrane helix</keyword>
<evidence type="ECO:0000313" key="10">
    <source>
        <dbReference type="EMBL" id="KAK6482771.1"/>
    </source>
</evidence>
<feature type="transmembrane region" description="Helical" evidence="8">
    <location>
        <begin position="6"/>
        <end position="22"/>
    </location>
</feature>
<evidence type="ECO:0000256" key="8">
    <source>
        <dbReference type="SAM" id="Phobius"/>
    </source>
</evidence>
<evidence type="ECO:0000259" key="9">
    <source>
        <dbReference type="PROSITE" id="PS50262"/>
    </source>
</evidence>
<dbReference type="SUPFAM" id="SSF81321">
    <property type="entry name" value="Family A G protein-coupled receptor-like"/>
    <property type="match status" value="1"/>
</dbReference>
<reference evidence="10 11" key="1">
    <citation type="submission" date="2021-05" db="EMBL/GenBank/DDBJ databases">
        <authorList>
            <person name="Zahm M."/>
            <person name="Klopp C."/>
            <person name="Cabau C."/>
            <person name="Kuhl H."/>
            <person name="Suciu R."/>
            <person name="Ciorpac M."/>
            <person name="Holostenco D."/>
            <person name="Gessner J."/>
            <person name="Wuertz S."/>
            <person name="Hohne C."/>
            <person name="Stock M."/>
            <person name="Gislard M."/>
            <person name="Lluch J."/>
            <person name="Milhes M."/>
            <person name="Lampietro C."/>
            <person name="Lopez Roques C."/>
            <person name="Donnadieu C."/>
            <person name="Du K."/>
            <person name="Schartl M."/>
            <person name="Guiguen Y."/>
        </authorList>
    </citation>
    <scope>NUCLEOTIDE SEQUENCE [LARGE SCALE GENOMIC DNA]</scope>
    <source>
        <strain evidence="10">Hh-F2</strain>
        <tissue evidence="10">Blood</tissue>
    </source>
</reference>
<dbReference type="Gene3D" id="1.20.1070.10">
    <property type="entry name" value="Rhodopsin 7-helix transmembrane proteins"/>
    <property type="match status" value="1"/>
</dbReference>
<name>A0ABR0ZDB3_HUSHU</name>
<feature type="transmembrane region" description="Helical" evidence="8">
    <location>
        <begin position="34"/>
        <end position="54"/>
    </location>
</feature>
<evidence type="ECO:0000256" key="3">
    <source>
        <dbReference type="ARBA" id="ARBA00022989"/>
    </source>
</evidence>
<evidence type="ECO:0000256" key="2">
    <source>
        <dbReference type="ARBA" id="ARBA00022692"/>
    </source>
</evidence>
<organism evidence="10 11">
    <name type="scientific">Huso huso</name>
    <name type="common">Beluga</name>
    <name type="synonym">Acipenser huso</name>
    <dbReference type="NCBI Taxonomy" id="61971"/>
    <lineage>
        <taxon>Eukaryota</taxon>
        <taxon>Metazoa</taxon>
        <taxon>Chordata</taxon>
        <taxon>Craniata</taxon>
        <taxon>Vertebrata</taxon>
        <taxon>Euteleostomi</taxon>
        <taxon>Actinopterygii</taxon>
        <taxon>Chondrostei</taxon>
        <taxon>Acipenseriformes</taxon>
        <taxon>Acipenseridae</taxon>
        <taxon>Huso</taxon>
    </lineage>
</organism>
<dbReference type="Pfam" id="PF00001">
    <property type="entry name" value="7tm_1"/>
    <property type="match status" value="1"/>
</dbReference>
<evidence type="ECO:0000256" key="4">
    <source>
        <dbReference type="ARBA" id="ARBA00023040"/>
    </source>
</evidence>
<feature type="transmembrane region" description="Helical" evidence="8">
    <location>
        <begin position="160"/>
        <end position="179"/>
    </location>
</feature>
<accession>A0ABR0ZDB3</accession>
<evidence type="ECO:0000256" key="6">
    <source>
        <dbReference type="ARBA" id="ARBA00023170"/>
    </source>
</evidence>
<gene>
    <name evidence="10" type="ORF">HHUSO_G15860</name>
</gene>
<feature type="non-terminal residue" evidence="10">
    <location>
        <position position="1"/>
    </location>
</feature>
<feature type="transmembrane region" description="Helical" evidence="8">
    <location>
        <begin position="66"/>
        <end position="90"/>
    </location>
</feature>
<dbReference type="EMBL" id="JAHFZB010000013">
    <property type="protein sequence ID" value="KAK6482771.1"/>
    <property type="molecule type" value="Genomic_DNA"/>
</dbReference>
<keyword evidence="6" id="KW-0675">Receptor</keyword>
<feature type="domain" description="G-protein coupled receptors family 1 profile" evidence="9">
    <location>
        <begin position="13"/>
        <end position="248"/>
    </location>
</feature>
<dbReference type="PROSITE" id="PS50262">
    <property type="entry name" value="G_PROTEIN_RECEP_F1_2"/>
    <property type="match status" value="1"/>
</dbReference>
<evidence type="ECO:0000313" key="11">
    <source>
        <dbReference type="Proteomes" id="UP001369086"/>
    </source>
</evidence>
<comment type="subcellular location">
    <subcellularLocation>
        <location evidence="1">Membrane</location>
        <topology evidence="1">Multi-pass membrane protein</topology>
    </subcellularLocation>
</comment>
<dbReference type="Proteomes" id="UP001369086">
    <property type="component" value="Unassembled WGS sequence"/>
</dbReference>
<keyword evidence="7" id="KW-0807">Transducer</keyword>
<keyword evidence="5 8" id="KW-0472">Membrane</keyword>
<dbReference type="PRINTS" id="PR00237">
    <property type="entry name" value="GPCRRHODOPSN"/>
</dbReference>
<feature type="transmembrane region" description="Helical" evidence="8">
    <location>
        <begin position="208"/>
        <end position="228"/>
    </location>
</feature>
<keyword evidence="2 8" id="KW-0812">Transmembrane</keyword>
<dbReference type="InterPro" id="IPR000276">
    <property type="entry name" value="GPCR_Rhodpsn"/>
</dbReference>
<keyword evidence="11" id="KW-1185">Reference proteome</keyword>
<keyword evidence="4" id="KW-0297">G-protein coupled receptor</keyword>
<sequence>YTKVLLTVFSIFNNVLVIVVTLKNPHLRNPISIFIRSFSDLMIAVCSSLIVPATNCDGYFFLGEKFYTFQGFAVSYFGIVSLWTFTILAYERYNIVCQPIGALKRNQRRGYQGLPFIWFFCLLWAVAPLLGWSSNGPEGVQTSCSIGREKRSWSNYSYQIAYLLFCFIIPVIGIIFSYCNRVNLSSLHKVCIALFQQPCIRRNPEEEACAVIIILAMVVAFLVSWLPYKVFALVVVIDNREECHKEIF</sequence>
<comment type="caution">
    <text evidence="10">The sequence shown here is derived from an EMBL/GenBank/DDBJ whole genome shotgun (WGS) entry which is preliminary data.</text>
</comment>
<evidence type="ECO:0000256" key="5">
    <source>
        <dbReference type="ARBA" id="ARBA00023136"/>
    </source>
</evidence>
<dbReference type="InterPro" id="IPR050125">
    <property type="entry name" value="GPCR_opsins"/>
</dbReference>